<comment type="caution">
    <text evidence="2">The sequence shown here is derived from an EMBL/GenBank/DDBJ whole genome shotgun (WGS) entry which is preliminary data.</text>
</comment>
<organism evidence="2 3">
    <name type="scientific">Phyllostomus discolor</name>
    <name type="common">pale spear-nosed bat</name>
    <dbReference type="NCBI Taxonomy" id="89673"/>
    <lineage>
        <taxon>Eukaryota</taxon>
        <taxon>Metazoa</taxon>
        <taxon>Chordata</taxon>
        <taxon>Craniata</taxon>
        <taxon>Vertebrata</taxon>
        <taxon>Euteleostomi</taxon>
        <taxon>Mammalia</taxon>
        <taxon>Eutheria</taxon>
        <taxon>Laurasiatheria</taxon>
        <taxon>Chiroptera</taxon>
        <taxon>Yangochiroptera</taxon>
        <taxon>Phyllostomidae</taxon>
        <taxon>Phyllostominae</taxon>
        <taxon>Phyllostomus</taxon>
    </lineage>
</organism>
<accession>A0A834DI52</accession>
<protein>
    <submittedName>
        <fullName evidence="2">Uncharacterized protein</fullName>
    </submittedName>
</protein>
<evidence type="ECO:0000313" key="2">
    <source>
        <dbReference type="EMBL" id="KAF6081771.1"/>
    </source>
</evidence>
<dbReference type="AlphaFoldDB" id="A0A834DI52"/>
<reference evidence="2 3" key="1">
    <citation type="journal article" date="2020" name="Nature">
        <title>Six reference-quality genomes reveal evolution of bat adaptations.</title>
        <authorList>
            <person name="Jebb D."/>
            <person name="Huang Z."/>
            <person name="Pippel M."/>
            <person name="Hughes G.M."/>
            <person name="Lavrichenko K."/>
            <person name="Devanna P."/>
            <person name="Winkler S."/>
            <person name="Jermiin L.S."/>
            <person name="Skirmuntt E.C."/>
            <person name="Katzourakis A."/>
            <person name="Burkitt-Gray L."/>
            <person name="Ray D.A."/>
            <person name="Sullivan K.A.M."/>
            <person name="Roscito J.G."/>
            <person name="Kirilenko B.M."/>
            <person name="Davalos L.M."/>
            <person name="Corthals A.P."/>
            <person name="Power M.L."/>
            <person name="Jones G."/>
            <person name="Ransome R.D."/>
            <person name="Dechmann D.K.N."/>
            <person name="Locatelli A.G."/>
            <person name="Puechmaille S.J."/>
            <person name="Fedrigo O."/>
            <person name="Jarvis E.D."/>
            <person name="Hiller M."/>
            <person name="Vernes S.C."/>
            <person name="Myers E.W."/>
            <person name="Teeling E.C."/>
        </authorList>
    </citation>
    <scope>NUCLEOTIDE SEQUENCE [LARGE SCALE GENOMIC DNA]</scope>
    <source>
        <strain evidence="2">Bat1K_MPI-CBG_1</strain>
    </source>
</reference>
<evidence type="ECO:0000256" key="1">
    <source>
        <dbReference type="SAM" id="MobiDB-lite"/>
    </source>
</evidence>
<name>A0A834DI52_9CHIR</name>
<gene>
    <name evidence="2" type="ORF">HJG60_008790</name>
</gene>
<feature type="region of interest" description="Disordered" evidence="1">
    <location>
        <begin position="1"/>
        <end position="30"/>
    </location>
</feature>
<sequence>MGLGRSKVTLLKPLGARQPPRPQGSPGAAVISSVTPRCWARGVTAMETGPWGSEAGRGLLPAPKCFAPKMPPQEQAQELPGRPPTSLVTPRLGNSVLRATLFAGGGLSCAWCCRVCLRRGRGGRATEEGEGMCAGRRERVRRCVDPGSWLREFMGHEGVWVRRPAVPGPRGGSLSGAVTSAGLARMQPTPGRTERPRTVWKGTLRFSQRRKT</sequence>
<proteinExistence type="predicted"/>
<dbReference type="EMBL" id="JABVXQ010000013">
    <property type="protein sequence ID" value="KAF6081771.1"/>
    <property type="molecule type" value="Genomic_DNA"/>
</dbReference>
<evidence type="ECO:0000313" key="3">
    <source>
        <dbReference type="Proteomes" id="UP000664940"/>
    </source>
</evidence>
<dbReference type="Proteomes" id="UP000664940">
    <property type="component" value="Unassembled WGS sequence"/>
</dbReference>